<protein>
    <submittedName>
        <fullName evidence="2">Carboxypeptidase regulatory-like domain-containing protein</fullName>
    </submittedName>
</protein>
<sequence>MKKILFAFLIASVSLVHAQTVPVSGTVTDQQGNPVPFAFVVDSQHPYATYSDQNGSFSLKADPASNLFVSAAFHSEVKVKIDNPANVKVLLPLDSGSTGPAKTEKENNFFKPDESRIDHVQSINHIGTGADQGLHGSRYLFENWVHGFAISPKDSIKQDATYLFNYDKITGSLMFTRTRKTAMLVEKNEIKGFTLFDENAVPSTFEEVSAIDNKRYVQVLAHGPKYKIYRTLTTKFVKADFTTNGFTSSGHNYDEYKDESTYYCVVGTGQPQKFELRSKAIKAVFASEPDKVKKFFADNEGDIDDNYIKALGEYMNQ</sequence>
<evidence type="ECO:0000313" key="2">
    <source>
        <dbReference type="EMBL" id="RWY52478.1"/>
    </source>
</evidence>
<dbReference type="EMBL" id="SBIW01000004">
    <property type="protein sequence ID" value="RWY52478.1"/>
    <property type="molecule type" value="Genomic_DNA"/>
</dbReference>
<reference evidence="2 3" key="1">
    <citation type="submission" date="2019-01" db="EMBL/GenBank/DDBJ databases">
        <title>Mucilaginibacter antarcticum sp. nov., isolated from antarctic soil.</title>
        <authorList>
            <person name="Yan Y.-Q."/>
            <person name="Du Z.-J."/>
        </authorList>
    </citation>
    <scope>NUCLEOTIDE SEQUENCE [LARGE SCALE GENOMIC DNA]</scope>
    <source>
        <strain evidence="2 3">F01003</strain>
    </source>
</reference>
<dbReference type="AlphaFoldDB" id="A0A3S3YXH0"/>
<accession>A0A3S3YXH0</accession>
<keyword evidence="1" id="KW-0732">Signal</keyword>
<keyword evidence="2" id="KW-0378">Hydrolase</keyword>
<dbReference type="Proteomes" id="UP000286701">
    <property type="component" value="Unassembled WGS sequence"/>
</dbReference>
<dbReference type="OrthoDB" id="787919at2"/>
<name>A0A3S3YXH0_9SPHI</name>
<dbReference type="RefSeq" id="WP_128534064.1">
    <property type="nucleotide sequence ID" value="NZ_SBIW01000004.1"/>
</dbReference>
<evidence type="ECO:0000256" key="1">
    <source>
        <dbReference type="SAM" id="SignalP"/>
    </source>
</evidence>
<comment type="caution">
    <text evidence="2">The sequence shown here is derived from an EMBL/GenBank/DDBJ whole genome shotgun (WGS) entry which is preliminary data.</text>
</comment>
<feature type="signal peptide" evidence="1">
    <location>
        <begin position="1"/>
        <end position="18"/>
    </location>
</feature>
<organism evidence="2 3">
    <name type="scientific">Mucilaginibacter gilvus</name>
    <dbReference type="NCBI Taxonomy" id="2305909"/>
    <lineage>
        <taxon>Bacteria</taxon>
        <taxon>Pseudomonadati</taxon>
        <taxon>Bacteroidota</taxon>
        <taxon>Sphingobacteriia</taxon>
        <taxon>Sphingobacteriales</taxon>
        <taxon>Sphingobacteriaceae</taxon>
        <taxon>Mucilaginibacter</taxon>
    </lineage>
</organism>
<evidence type="ECO:0000313" key="3">
    <source>
        <dbReference type="Proteomes" id="UP000286701"/>
    </source>
</evidence>
<gene>
    <name evidence="2" type="ORF">EPL05_11270</name>
</gene>
<dbReference type="SUPFAM" id="SSF49464">
    <property type="entry name" value="Carboxypeptidase regulatory domain-like"/>
    <property type="match status" value="1"/>
</dbReference>
<keyword evidence="2" id="KW-0121">Carboxypeptidase</keyword>
<keyword evidence="2" id="KW-0645">Protease</keyword>
<feature type="chain" id="PRO_5018749411" evidence="1">
    <location>
        <begin position="19"/>
        <end position="317"/>
    </location>
</feature>
<proteinExistence type="predicted"/>
<dbReference type="GO" id="GO:0004180">
    <property type="term" value="F:carboxypeptidase activity"/>
    <property type="evidence" value="ECO:0007669"/>
    <property type="project" value="UniProtKB-KW"/>
</dbReference>
<keyword evidence="3" id="KW-1185">Reference proteome</keyword>
<dbReference type="InterPro" id="IPR008969">
    <property type="entry name" value="CarboxyPept-like_regulatory"/>
</dbReference>